<organism evidence="1 2">
    <name type="scientific">Sporomusa ovata</name>
    <dbReference type="NCBI Taxonomy" id="2378"/>
    <lineage>
        <taxon>Bacteria</taxon>
        <taxon>Bacillati</taxon>
        <taxon>Bacillota</taxon>
        <taxon>Negativicutes</taxon>
        <taxon>Selenomonadales</taxon>
        <taxon>Sporomusaceae</taxon>
        <taxon>Sporomusa</taxon>
    </lineage>
</organism>
<dbReference type="AlphaFoldDB" id="A0A0U1KXQ9"/>
<sequence length="110" mass="12861">MISIDLDNKNEEVVYKAFSVDGNESEALNDIYLELYELIGRDAMLKLFKYFRGDKIDCPMRLYRPDFIADLVKQTTDRRERAKIARAGGYTIKFIEGVLGKRRKENESEE</sequence>
<evidence type="ECO:0000313" key="1">
    <source>
        <dbReference type="EMBL" id="CQR72200.1"/>
    </source>
</evidence>
<gene>
    <name evidence="1" type="ORF">SpAn4DRAFT_5089</name>
</gene>
<protein>
    <submittedName>
        <fullName evidence="1">Uncharacterized protein</fullName>
    </submittedName>
</protein>
<evidence type="ECO:0000313" key="2">
    <source>
        <dbReference type="Proteomes" id="UP000049855"/>
    </source>
</evidence>
<dbReference type="EMBL" id="CTRP01000009">
    <property type="protein sequence ID" value="CQR72200.1"/>
    <property type="molecule type" value="Genomic_DNA"/>
</dbReference>
<proteinExistence type="predicted"/>
<reference evidence="2" key="1">
    <citation type="submission" date="2015-03" db="EMBL/GenBank/DDBJ databases">
        <authorList>
            <person name="Nijsse Bart"/>
        </authorList>
    </citation>
    <scope>NUCLEOTIDE SEQUENCE [LARGE SCALE GENOMIC DNA]</scope>
</reference>
<keyword evidence="2" id="KW-1185">Reference proteome</keyword>
<name>A0A0U1KXQ9_9FIRM</name>
<dbReference type="RefSeq" id="WP_021166837.1">
    <property type="nucleotide sequence ID" value="NZ_CTRP01000009.1"/>
</dbReference>
<dbReference type="Proteomes" id="UP000049855">
    <property type="component" value="Unassembled WGS sequence"/>
</dbReference>
<accession>A0A0U1KXQ9</accession>